<protein>
    <submittedName>
        <fullName evidence="4">Two component transcriptional regulator, winged helix family</fullName>
    </submittedName>
</protein>
<accession>A0A0G0LYR9</accession>
<dbReference type="EMBL" id="LBVV01000026">
    <property type="protein sequence ID" value="KKQ93135.1"/>
    <property type="molecule type" value="Genomic_DNA"/>
</dbReference>
<dbReference type="InterPro" id="IPR050595">
    <property type="entry name" value="Bact_response_regulator"/>
</dbReference>
<comment type="caution">
    <text evidence="4">The sequence shown here is derived from an EMBL/GenBank/DDBJ whole genome shotgun (WGS) entry which is preliminary data.</text>
</comment>
<dbReference type="Proteomes" id="UP000034207">
    <property type="component" value="Unassembled WGS sequence"/>
</dbReference>
<dbReference type="PANTHER" id="PTHR44591:SF3">
    <property type="entry name" value="RESPONSE REGULATORY DOMAIN-CONTAINING PROTEIN"/>
    <property type="match status" value="1"/>
</dbReference>
<dbReference type="InterPro" id="IPR001789">
    <property type="entry name" value="Sig_transdc_resp-reg_receiver"/>
</dbReference>
<dbReference type="Gene3D" id="3.40.50.2300">
    <property type="match status" value="1"/>
</dbReference>
<reference evidence="4 5" key="1">
    <citation type="journal article" date="2015" name="Nature">
        <title>rRNA introns, odd ribosomes, and small enigmatic genomes across a large radiation of phyla.</title>
        <authorList>
            <person name="Brown C.T."/>
            <person name="Hug L.A."/>
            <person name="Thomas B.C."/>
            <person name="Sharon I."/>
            <person name="Castelle C.J."/>
            <person name="Singh A."/>
            <person name="Wilkins M.J."/>
            <person name="Williams K.H."/>
            <person name="Banfield J.F."/>
        </authorList>
    </citation>
    <scope>NUCLEOTIDE SEQUENCE [LARGE SCALE GENOMIC DNA]</scope>
</reference>
<evidence type="ECO:0000259" key="3">
    <source>
        <dbReference type="PROSITE" id="PS50110"/>
    </source>
</evidence>
<dbReference type="PROSITE" id="PS50110">
    <property type="entry name" value="RESPONSE_REGULATORY"/>
    <property type="match status" value="1"/>
</dbReference>
<dbReference type="AlphaFoldDB" id="A0A0G0LYR9"/>
<dbReference type="Pfam" id="PF00072">
    <property type="entry name" value="Response_reg"/>
    <property type="match status" value="1"/>
</dbReference>
<dbReference type="SMART" id="SM00448">
    <property type="entry name" value="REC"/>
    <property type="match status" value="1"/>
</dbReference>
<dbReference type="CDD" id="cd17574">
    <property type="entry name" value="REC_OmpR"/>
    <property type="match status" value="1"/>
</dbReference>
<evidence type="ECO:0000256" key="1">
    <source>
        <dbReference type="ARBA" id="ARBA00022553"/>
    </source>
</evidence>
<evidence type="ECO:0000313" key="4">
    <source>
        <dbReference type="EMBL" id="KKQ93135.1"/>
    </source>
</evidence>
<dbReference type="InterPro" id="IPR011006">
    <property type="entry name" value="CheY-like_superfamily"/>
</dbReference>
<sequence>MENEEGRKHRILIAEDDIQLVDMYKRKFDIEGFLTEIAEDGEKTLKAIREFKPDLVLLDIMMPKIDGLEVLEILRNNPETKDILVVMLTNLGSETVARKIKNLHATDYIVKADFTPLEVANRVTKILNERAEARLK</sequence>
<evidence type="ECO:0000256" key="2">
    <source>
        <dbReference type="PROSITE-ProRule" id="PRU00169"/>
    </source>
</evidence>
<dbReference type="GO" id="GO:0000160">
    <property type="term" value="P:phosphorelay signal transduction system"/>
    <property type="evidence" value="ECO:0007669"/>
    <property type="project" value="InterPro"/>
</dbReference>
<dbReference type="SUPFAM" id="SSF52172">
    <property type="entry name" value="CheY-like"/>
    <property type="match status" value="1"/>
</dbReference>
<evidence type="ECO:0000313" key="5">
    <source>
        <dbReference type="Proteomes" id="UP000034207"/>
    </source>
</evidence>
<dbReference type="STRING" id="1618345.UT18_C0026G0010"/>
<dbReference type="PANTHER" id="PTHR44591">
    <property type="entry name" value="STRESS RESPONSE REGULATOR PROTEIN 1"/>
    <property type="match status" value="1"/>
</dbReference>
<feature type="modified residue" description="4-aspartylphosphate" evidence="2">
    <location>
        <position position="59"/>
    </location>
</feature>
<gene>
    <name evidence="4" type="ORF">UT18_C0026G0010</name>
</gene>
<organism evidence="4 5">
    <name type="scientific">candidate division CPR2 bacterium GW2011_GWC2_39_10</name>
    <dbReference type="NCBI Taxonomy" id="1618345"/>
    <lineage>
        <taxon>Bacteria</taxon>
        <taxon>Bacteria division CPR2</taxon>
    </lineage>
</organism>
<feature type="domain" description="Response regulatory" evidence="3">
    <location>
        <begin position="10"/>
        <end position="127"/>
    </location>
</feature>
<name>A0A0G0LYR9_UNCC2</name>
<keyword evidence="1 2" id="KW-0597">Phosphoprotein</keyword>
<proteinExistence type="predicted"/>